<reference evidence="2" key="1">
    <citation type="submission" date="2022-08" db="EMBL/GenBank/DDBJ databases">
        <authorList>
            <person name="Kallberg Y."/>
            <person name="Tangrot J."/>
            <person name="Rosling A."/>
        </authorList>
    </citation>
    <scope>NUCLEOTIDE SEQUENCE</scope>
    <source>
        <strain evidence="2">Wild A</strain>
    </source>
</reference>
<feature type="compositionally biased region" description="Basic residues" evidence="1">
    <location>
        <begin position="78"/>
        <end position="90"/>
    </location>
</feature>
<comment type="caution">
    <text evidence="2">The sequence shown here is derived from an EMBL/GenBank/DDBJ whole genome shotgun (WGS) entry which is preliminary data.</text>
</comment>
<evidence type="ECO:0000256" key="1">
    <source>
        <dbReference type="SAM" id="MobiDB-lite"/>
    </source>
</evidence>
<feature type="non-terminal residue" evidence="2">
    <location>
        <position position="1"/>
    </location>
</feature>
<evidence type="ECO:0000313" key="3">
    <source>
        <dbReference type="Proteomes" id="UP001153678"/>
    </source>
</evidence>
<dbReference type="EMBL" id="CAMKVN010016749">
    <property type="protein sequence ID" value="CAI2197641.1"/>
    <property type="molecule type" value="Genomic_DNA"/>
</dbReference>
<feature type="region of interest" description="Disordered" evidence="1">
    <location>
        <begin position="43"/>
        <end position="90"/>
    </location>
</feature>
<organism evidence="2 3">
    <name type="scientific">Funneliformis geosporum</name>
    <dbReference type="NCBI Taxonomy" id="1117311"/>
    <lineage>
        <taxon>Eukaryota</taxon>
        <taxon>Fungi</taxon>
        <taxon>Fungi incertae sedis</taxon>
        <taxon>Mucoromycota</taxon>
        <taxon>Glomeromycotina</taxon>
        <taxon>Glomeromycetes</taxon>
        <taxon>Glomerales</taxon>
        <taxon>Glomeraceae</taxon>
        <taxon>Funneliformis</taxon>
    </lineage>
</organism>
<dbReference type="Proteomes" id="UP001153678">
    <property type="component" value="Unassembled WGS sequence"/>
</dbReference>
<proteinExistence type="predicted"/>
<sequence>ASRLSFQQLPPSTTLFLTSTMKATSSTVTRRVTRAYARENNIKLYEPLPMGRRSKGKRTKPSTSKPRSDVDSSNNTTRKVRSLTRNLKKT</sequence>
<name>A0A9W4TBQ1_9GLOM</name>
<accession>A0A9W4TBQ1</accession>
<protein>
    <submittedName>
        <fullName evidence="2">16891_t:CDS:1</fullName>
    </submittedName>
</protein>
<keyword evidence="3" id="KW-1185">Reference proteome</keyword>
<gene>
    <name evidence="2" type="ORF">FWILDA_LOCUS18178</name>
</gene>
<feature type="compositionally biased region" description="Polar residues" evidence="1">
    <location>
        <begin position="61"/>
        <end position="77"/>
    </location>
</feature>
<dbReference type="AlphaFoldDB" id="A0A9W4TBQ1"/>
<evidence type="ECO:0000313" key="2">
    <source>
        <dbReference type="EMBL" id="CAI2197641.1"/>
    </source>
</evidence>